<proteinExistence type="predicted"/>
<dbReference type="InterPro" id="IPR012336">
    <property type="entry name" value="Thioredoxin-like_fold"/>
</dbReference>
<feature type="domain" description="Thioredoxin-like fold" evidence="1">
    <location>
        <begin position="50"/>
        <end position="160"/>
    </location>
</feature>
<dbReference type="InterPro" id="IPR041737">
    <property type="entry name" value="SoxW"/>
</dbReference>
<evidence type="ECO:0000313" key="2">
    <source>
        <dbReference type="EMBL" id="GGJ11034.1"/>
    </source>
</evidence>
<comment type="caution">
    <text evidence="2">The sequence shown here is derived from an EMBL/GenBank/DDBJ whole genome shotgun (WGS) entry which is preliminary data.</text>
</comment>
<gene>
    <name evidence="2" type="primary">soxW</name>
    <name evidence="2" type="ORF">GCM10011320_17670</name>
</gene>
<organism evidence="2 3">
    <name type="scientific">Neoroseomonas lacus</name>
    <dbReference type="NCBI Taxonomy" id="287609"/>
    <lineage>
        <taxon>Bacteria</taxon>
        <taxon>Pseudomonadati</taxon>
        <taxon>Pseudomonadota</taxon>
        <taxon>Alphaproteobacteria</taxon>
        <taxon>Acetobacterales</taxon>
        <taxon>Acetobacteraceae</taxon>
        <taxon>Neoroseomonas</taxon>
    </lineage>
</organism>
<sequence length="185" mass="21228">MIRIARRALLAGLACVPGTGRATPVRTENGWTQDWFHEGFLNLREDLEEAAADGQRLAIIFDQRGCPYCREMHTDHLVQPEIEGFIRPRFRIVQLDLHGARPVTDFDGTVLEERALARRWRVTFTPTIIFLPEHAAQRMGREIEVARMHGLMPKPEFLALFTYVAERGYADGTGFPAWRSRRQQG</sequence>
<evidence type="ECO:0000259" key="1">
    <source>
        <dbReference type="Pfam" id="PF13098"/>
    </source>
</evidence>
<dbReference type="EMBL" id="BMKW01000004">
    <property type="protein sequence ID" value="GGJ11034.1"/>
    <property type="molecule type" value="Genomic_DNA"/>
</dbReference>
<keyword evidence="3" id="KW-1185">Reference proteome</keyword>
<dbReference type="SUPFAM" id="SSF52833">
    <property type="entry name" value="Thioredoxin-like"/>
    <property type="match status" value="1"/>
</dbReference>
<accession>A0A917NM31</accession>
<reference evidence="2" key="2">
    <citation type="submission" date="2020-09" db="EMBL/GenBank/DDBJ databases">
        <authorList>
            <person name="Sun Q."/>
            <person name="Zhou Y."/>
        </authorList>
    </citation>
    <scope>NUCLEOTIDE SEQUENCE</scope>
    <source>
        <strain evidence="2">CGMCC 1.3617</strain>
    </source>
</reference>
<protein>
    <submittedName>
        <fullName evidence="2">Thioredoxin</fullName>
    </submittedName>
</protein>
<dbReference type="Gene3D" id="3.40.30.10">
    <property type="entry name" value="Glutaredoxin"/>
    <property type="match status" value="1"/>
</dbReference>
<name>A0A917NM31_9PROT</name>
<dbReference type="CDD" id="cd02951">
    <property type="entry name" value="SoxW"/>
    <property type="match status" value="1"/>
</dbReference>
<dbReference type="AlphaFoldDB" id="A0A917NM31"/>
<evidence type="ECO:0000313" key="3">
    <source>
        <dbReference type="Proteomes" id="UP000661507"/>
    </source>
</evidence>
<dbReference type="Pfam" id="PF13098">
    <property type="entry name" value="Thioredoxin_2"/>
    <property type="match status" value="1"/>
</dbReference>
<reference evidence="2" key="1">
    <citation type="journal article" date="2014" name="Int. J. Syst. Evol. Microbiol.">
        <title>Complete genome sequence of Corynebacterium casei LMG S-19264T (=DSM 44701T), isolated from a smear-ripened cheese.</title>
        <authorList>
            <consortium name="US DOE Joint Genome Institute (JGI-PGF)"/>
            <person name="Walter F."/>
            <person name="Albersmeier A."/>
            <person name="Kalinowski J."/>
            <person name="Ruckert C."/>
        </authorList>
    </citation>
    <scope>NUCLEOTIDE SEQUENCE</scope>
    <source>
        <strain evidence="2">CGMCC 1.3617</strain>
    </source>
</reference>
<dbReference type="InterPro" id="IPR036249">
    <property type="entry name" value="Thioredoxin-like_sf"/>
</dbReference>
<dbReference type="RefSeq" id="WP_188966682.1">
    <property type="nucleotide sequence ID" value="NZ_BMKW01000004.1"/>
</dbReference>
<dbReference type="Proteomes" id="UP000661507">
    <property type="component" value="Unassembled WGS sequence"/>
</dbReference>